<dbReference type="Proteomes" id="UP000187429">
    <property type="component" value="Unassembled WGS sequence"/>
</dbReference>
<organism evidence="1 2">
    <name type="scientific">Smittium culicis</name>
    <dbReference type="NCBI Taxonomy" id="133412"/>
    <lineage>
        <taxon>Eukaryota</taxon>
        <taxon>Fungi</taxon>
        <taxon>Fungi incertae sedis</taxon>
        <taxon>Zoopagomycota</taxon>
        <taxon>Kickxellomycotina</taxon>
        <taxon>Harpellomycetes</taxon>
        <taxon>Harpellales</taxon>
        <taxon>Legeriomycetaceae</taxon>
        <taxon>Smittium</taxon>
    </lineage>
</organism>
<sequence>MRTTKNRTLNRSPEEIVYGLKLLTPAIWGSQEVTTTESMDTVFENRHKLLELELPTYKQITYNLGTRKIKKGDKVLKALIEAITGLAYKNVGPFIVTKDLGYGTYEIVDNNNNTYRVHADCLIQYQSEWG</sequence>
<gene>
    <name evidence="1" type="ORF">AYI69_g805</name>
</gene>
<proteinExistence type="predicted"/>
<reference evidence="2" key="1">
    <citation type="submission" date="2017-01" db="EMBL/GenBank/DDBJ databases">
        <authorList>
            <person name="Wang Y."/>
            <person name="White M."/>
            <person name="Kvist S."/>
            <person name="Moncalvo J.-M."/>
        </authorList>
    </citation>
    <scope>NUCLEOTIDE SEQUENCE [LARGE SCALE GENOMIC DNA]</scope>
    <source>
        <strain evidence="2">ID-206-W2</strain>
    </source>
</reference>
<accession>A0A1R1YS07</accession>
<dbReference type="AlphaFoldDB" id="A0A1R1YS07"/>
<dbReference type="EMBL" id="LSSM01000212">
    <property type="protein sequence ID" value="OMJ29672.1"/>
    <property type="molecule type" value="Genomic_DNA"/>
</dbReference>
<dbReference type="OrthoDB" id="10529398at2759"/>
<evidence type="ECO:0000313" key="1">
    <source>
        <dbReference type="EMBL" id="OMJ29672.1"/>
    </source>
</evidence>
<comment type="caution">
    <text evidence="1">The sequence shown here is derived from an EMBL/GenBank/DDBJ whole genome shotgun (WGS) entry which is preliminary data.</text>
</comment>
<keyword evidence="2" id="KW-1185">Reference proteome</keyword>
<protein>
    <submittedName>
        <fullName evidence="1">Uncharacterized protein</fullName>
    </submittedName>
</protein>
<name>A0A1R1YS07_9FUNG</name>
<evidence type="ECO:0000313" key="2">
    <source>
        <dbReference type="Proteomes" id="UP000187429"/>
    </source>
</evidence>